<keyword evidence="7" id="KW-1185">Reference proteome</keyword>
<keyword evidence="4" id="KW-0460">Magnesium</keyword>
<dbReference type="Pfam" id="PF04794">
    <property type="entry name" value="YdjC"/>
    <property type="match status" value="1"/>
</dbReference>
<evidence type="ECO:0000313" key="6">
    <source>
        <dbReference type="EMBL" id="ANJ66285.1"/>
    </source>
</evidence>
<dbReference type="RefSeq" id="WP_066098136.1">
    <property type="nucleotide sequence ID" value="NZ_CP016027.1"/>
</dbReference>
<dbReference type="GO" id="GO:0016787">
    <property type="term" value="F:hydrolase activity"/>
    <property type="evidence" value="ECO:0007669"/>
    <property type="project" value="UniProtKB-KW"/>
</dbReference>
<evidence type="ECO:0000256" key="5">
    <source>
        <dbReference type="ARBA" id="ARBA00023277"/>
    </source>
</evidence>
<organism evidence="6 7">
    <name type="scientific">Halothiobacillus diazotrophicus</name>
    <dbReference type="NCBI Taxonomy" id="1860122"/>
    <lineage>
        <taxon>Bacteria</taxon>
        <taxon>Pseudomonadati</taxon>
        <taxon>Pseudomonadota</taxon>
        <taxon>Gammaproteobacteria</taxon>
        <taxon>Chromatiales</taxon>
        <taxon>Halothiobacillaceae</taxon>
        <taxon>Halothiobacillus</taxon>
    </lineage>
</organism>
<keyword evidence="2" id="KW-0479">Metal-binding</keyword>
<evidence type="ECO:0000256" key="1">
    <source>
        <dbReference type="ARBA" id="ARBA00001946"/>
    </source>
</evidence>
<dbReference type="InterPro" id="IPR006879">
    <property type="entry name" value="YdjC-like"/>
</dbReference>
<keyword evidence="3" id="KW-0378">Hydrolase</keyword>
<proteinExistence type="predicted"/>
<keyword evidence="5" id="KW-0119">Carbohydrate metabolism</keyword>
<dbReference type="GO" id="GO:0019213">
    <property type="term" value="F:deacetylase activity"/>
    <property type="evidence" value="ECO:0007669"/>
    <property type="project" value="TreeGrafter"/>
</dbReference>
<dbReference type="AlphaFoldDB" id="A0A191ZEJ9"/>
<dbReference type="SUPFAM" id="SSF88713">
    <property type="entry name" value="Glycoside hydrolase/deacetylase"/>
    <property type="match status" value="1"/>
</dbReference>
<comment type="cofactor">
    <cofactor evidence="1">
        <name>Mg(2+)</name>
        <dbReference type="ChEBI" id="CHEBI:18420"/>
    </cofactor>
</comment>
<evidence type="ECO:0008006" key="8">
    <source>
        <dbReference type="Google" id="ProtNLM"/>
    </source>
</evidence>
<evidence type="ECO:0000256" key="2">
    <source>
        <dbReference type="ARBA" id="ARBA00022723"/>
    </source>
</evidence>
<name>A0A191ZEJ9_9GAMM</name>
<dbReference type="OrthoDB" id="5295855at2"/>
<protein>
    <recommendedName>
        <fullName evidence="8">ChbG/HpnK family deacetylase</fullName>
    </recommendedName>
</protein>
<dbReference type="Gene3D" id="3.20.20.370">
    <property type="entry name" value="Glycoside hydrolase/deacetylase"/>
    <property type="match status" value="1"/>
</dbReference>
<dbReference type="InterPro" id="IPR011330">
    <property type="entry name" value="Glyco_hydro/deAcase_b/a-brl"/>
</dbReference>
<dbReference type="EMBL" id="CP016027">
    <property type="protein sequence ID" value="ANJ66285.1"/>
    <property type="molecule type" value="Genomic_DNA"/>
</dbReference>
<gene>
    <name evidence="6" type="ORF">A9404_01845</name>
</gene>
<dbReference type="PANTHER" id="PTHR31609:SF1">
    <property type="entry name" value="CARBOHYDRATE DEACETYLASE"/>
    <property type="match status" value="1"/>
</dbReference>
<dbReference type="GO" id="GO:0046872">
    <property type="term" value="F:metal ion binding"/>
    <property type="evidence" value="ECO:0007669"/>
    <property type="project" value="UniProtKB-KW"/>
</dbReference>
<dbReference type="Proteomes" id="UP000078596">
    <property type="component" value="Chromosome"/>
</dbReference>
<dbReference type="STRING" id="1860122.A9404_01845"/>
<evidence type="ECO:0000256" key="3">
    <source>
        <dbReference type="ARBA" id="ARBA00022801"/>
    </source>
</evidence>
<accession>A0A191ZEJ9</accession>
<dbReference type="CDD" id="cd10807">
    <property type="entry name" value="YdjC_like_3"/>
    <property type="match status" value="1"/>
</dbReference>
<evidence type="ECO:0000313" key="7">
    <source>
        <dbReference type="Proteomes" id="UP000078596"/>
    </source>
</evidence>
<evidence type="ECO:0000256" key="4">
    <source>
        <dbReference type="ARBA" id="ARBA00022842"/>
    </source>
</evidence>
<dbReference type="KEGG" id="haz:A9404_01845"/>
<sequence length="290" mass="31254">MNDAIGGQIARGSRRIVLVADDYGLSPEVDAGILDLVAAGRLSGFGCLTQLPRWQEAARAISTESVSVDVGLHLNLTQGFGAAWYRPLPRLILSAYLGGLSATTVSRSFAEQIDRFTDALGRAPDYIDGHQHVHQLPRVRDALLDLLESRGLRPWLRVTAPLIAPPADLKAWLIAHLGAPRFRDGCRRLGLAINPAFGGVYGFDTDEAGYRTLLEAWLAKAPDGSLLMCHPGRAGARTALDPISLARSVERAVLLGPDWADMLASYHCELVNGTRAYAGGVGRFPVQGER</sequence>
<dbReference type="GO" id="GO:0005975">
    <property type="term" value="P:carbohydrate metabolic process"/>
    <property type="evidence" value="ECO:0007669"/>
    <property type="project" value="InterPro"/>
</dbReference>
<reference evidence="6 7" key="1">
    <citation type="submission" date="2016-06" db="EMBL/GenBank/DDBJ databases">
        <title>Insight into the functional genes involving in sulfur oxidation in Pearl River water.</title>
        <authorList>
            <person name="Luo J."/>
            <person name="Tan X."/>
            <person name="Lin W."/>
        </authorList>
    </citation>
    <scope>NUCLEOTIDE SEQUENCE [LARGE SCALE GENOMIC DNA]</scope>
    <source>
        <strain evidence="6 7">LS2</strain>
    </source>
</reference>
<dbReference type="PANTHER" id="PTHR31609">
    <property type="entry name" value="YDJC DEACETYLASE FAMILY MEMBER"/>
    <property type="match status" value="1"/>
</dbReference>